<dbReference type="Proteomes" id="UP001368328">
    <property type="component" value="Chromosome"/>
</dbReference>
<accession>A0ABZ2MP33</accession>
<keyword evidence="2" id="KW-1185">Reference proteome</keyword>
<evidence type="ECO:0000313" key="2">
    <source>
        <dbReference type="Proteomes" id="UP001368328"/>
    </source>
</evidence>
<protein>
    <submittedName>
        <fullName evidence="1">Uncharacterized protein</fullName>
    </submittedName>
</protein>
<proteinExistence type="predicted"/>
<organism evidence="1 2">
    <name type="scientific">Metabacillus rhizosphaerae</name>
    <dbReference type="NCBI Taxonomy" id="3117747"/>
    <lineage>
        <taxon>Bacteria</taxon>
        <taxon>Bacillati</taxon>
        <taxon>Bacillota</taxon>
        <taxon>Bacilli</taxon>
        <taxon>Bacillales</taxon>
        <taxon>Bacillaceae</taxon>
        <taxon>Metabacillus</taxon>
    </lineage>
</organism>
<dbReference type="RefSeq" id="WP_338786229.1">
    <property type="nucleotide sequence ID" value="NZ_CP147403.1"/>
</dbReference>
<sequence>MIEWGVVNAGDTILAKDRSEEATLLKNGNVLANGDELSMQKWLKELYGWSSIQTYVFAIHKDSGKSLS</sequence>
<evidence type="ECO:0000313" key="1">
    <source>
        <dbReference type="EMBL" id="WXB86956.1"/>
    </source>
</evidence>
<reference evidence="1 2" key="1">
    <citation type="submission" date="2024-02" db="EMBL/GenBank/DDBJ databases">
        <title>Seven novel Bacillus-like species.</title>
        <authorList>
            <person name="Liu G."/>
        </authorList>
    </citation>
    <scope>NUCLEOTIDE SEQUENCE [LARGE SCALE GENOMIC DNA]</scope>
    <source>
        <strain evidence="1 2">FJAT-53654</strain>
    </source>
</reference>
<dbReference type="EMBL" id="CP147403">
    <property type="protein sequence ID" value="WXB86956.1"/>
    <property type="molecule type" value="Genomic_DNA"/>
</dbReference>
<gene>
    <name evidence="1" type="ORF">WCV66_17080</name>
</gene>
<name>A0ABZ2MP33_9BACI</name>